<organism evidence="19 20">
    <name type="scientific">Lichtheimia ornata</name>
    <dbReference type="NCBI Taxonomy" id="688661"/>
    <lineage>
        <taxon>Eukaryota</taxon>
        <taxon>Fungi</taxon>
        <taxon>Fungi incertae sedis</taxon>
        <taxon>Mucoromycota</taxon>
        <taxon>Mucoromycotina</taxon>
        <taxon>Mucoromycetes</taxon>
        <taxon>Mucorales</taxon>
        <taxon>Lichtheimiaceae</taxon>
        <taxon>Lichtheimia</taxon>
    </lineage>
</organism>
<feature type="compositionally biased region" description="Polar residues" evidence="17">
    <location>
        <begin position="464"/>
        <end position="473"/>
    </location>
</feature>
<evidence type="ECO:0000256" key="5">
    <source>
        <dbReference type="ARBA" id="ARBA00022694"/>
    </source>
</evidence>
<evidence type="ECO:0000256" key="2">
    <source>
        <dbReference type="ARBA" id="ARBA00022630"/>
    </source>
</evidence>
<keyword evidence="6" id="KW-0521">NADP</keyword>
<evidence type="ECO:0000256" key="10">
    <source>
        <dbReference type="ARBA" id="ARBA00038890"/>
    </source>
</evidence>
<dbReference type="PANTHER" id="PTHR11082">
    <property type="entry name" value="TRNA-DIHYDROURIDINE SYNTHASE"/>
    <property type="match status" value="1"/>
</dbReference>
<comment type="catalytic activity">
    <reaction evidence="15">
        <text>a 5,6-dihydrouridine in mRNA + NADP(+) = a uridine in mRNA + NADPH + H(+)</text>
        <dbReference type="Rhea" id="RHEA:69855"/>
        <dbReference type="Rhea" id="RHEA-COMP:14658"/>
        <dbReference type="Rhea" id="RHEA-COMP:17789"/>
        <dbReference type="ChEBI" id="CHEBI:15378"/>
        <dbReference type="ChEBI" id="CHEBI:57783"/>
        <dbReference type="ChEBI" id="CHEBI:58349"/>
        <dbReference type="ChEBI" id="CHEBI:65315"/>
        <dbReference type="ChEBI" id="CHEBI:74443"/>
    </reaction>
    <physiologicalReaction direction="right-to-left" evidence="15">
        <dbReference type="Rhea" id="RHEA:69857"/>
    </physiologicalReaction>
</comment>
<keyword evidence="20" id="KW-1185">Reference proteome</keyword>
<comment type="caution">
    <text evidence="19">The sequence shown here is derived from an EMBL/GenBank/DDBJ whole genome shotgun (WGS) entry which is preliminary data.</text>
</comment>
<gene>
    <name evidence="19" type="ORF">O0I10_008234</name>
</gene>
<name>A0AAD7V0P6_9FUNG</name>
<evidence type="ECO:0000256" key="16">
    <source>
        <dbReference type="ARBA" id="ARBA00049467"/>
    </source>
</evidence>
<comment type="cofactor">
    <cofactor evidence="1">
        <name>FMN</name>
        <dbReference type="ChEBI" id="CHEBI:58210"/>
    </cofactor>
</comment>
<comment type="catalytic activity">
    <reaction evidence="14">
        <text>5,6-dihydrouridine(16) in tRNA + NAD(+) = uridine(16) in tRNA + NADH + H(+)</text>
        <dbReference type="Rhea" id="RHEA:53380"/>
        <dbReference type="Rhea" id="RHEA-COMP:13543"/>
        <dbReference type="Rhea" id="RHEA-COMP:13544"/>
        <dbReference type="ChEBI" id="CHEBI:15378"/>
        <dbReference type="ChEBI" id="CHEBI:57540"/>
        <dbReference type="ChEBI" id="CHEBI:57945"/>
        <dbReference type="ChEBI" id="CHEBI:65315"/>
        <dbReference type="ChEBI" id="CHEBI:74443"/>
        <dbReference type="EC" id="1.3.1.88"/>
    </reaction>
    <physiologicalReaction direction="right-to-left" evidence="14">
        <dbReference type="Rhea" id="RHEA:53382"/>
    </physiologicalReaction>
</comment>
<feature type="compositionally biased region" description="Basic and acidic residues" evidence="17">
    <location>
        <begin position="424"/>
        <end position="460"/>
    </location>
</feature>
<evidence type="ECO:0000313" key="20">
    <source>
        <dbReference type="Proteomes" id="UP001234581"/>
    </source>
</evidence>
<evidence type="ECO:0000256" key="3">
    <source>
        <dbReference type="ARBA" id="ARBA00022643"/>
    </source>
</evidence>
<comment type="catalytic activity">
    <reaction evidence="11">
        <text>5,6-dihydrouridine(17) in tRNA + NAD(+) = uridine(17) in tRNA + NADH + H(+)</text>
        <dbReference type="Rhea" id="RHEA:53372"/>
        <dbReference type="Rhea" id="RHEA-COMP:13541"/>
        <dbReference type="Rhea" id="RHEA-COMP:13542"/>
        <dbReference type="ChEBI" id="CHEBI:15378"/>
        <dbReference type="ChEBI" id="CHEBI:57540"/>
        <dbReference type="ChEBI" id="CHEBI:57945"/>
        <dbReference type="ChEBI" id="CHEBI:65315"/>
        <dbReference type="ChEBI" id="CHEBI:74443"/>
        <dbReference type="EC" id="1.3.1.88"/>
    </reaction>
    <physiologicalReaction direction="right-to-left" evidence="11">
        <dbReference type="Rhea" id="RHEA:53374"/>
    </physiologicalReaction>
</comment>
<comment type="similarity">
    <text evidence="9">Belongs to the Dus family. Dus1 subfamily.</text>
</comment>
<feature type="domain" description="DUS-like FMN-binding" evidence="18">
    <location>
        <begin position="78"/>
        <end position="374"/>
    </location>
</feature>
<feature type="region of interest" description="Disordered" evidence="17">
    <location>
        <begin position="403"/>
        <end position="473"/>
    </location>
</feature>
<evidence type="ECO:0000256" key="11">
    <source>
        <dbReference type="ARBA" id="ARBA00047287"/>
    </source>
</evidence>
<evidence type="ECO:0000256" key="17">
    <source>
        <dbReference type="SAM" id="MobiDB-lite"/>
    </source>
</evidence>
<dbReference type="CDD" id="cd02801">
    <property type="entry name" value="DUS_like_FMN"/>
    <property type="match status" value="1"/>
</dbReference>
<keyword evidence="5" id="KW-0819">tRNA processing</keyword>
<evidence type="ECO:0000256" key="12">
    <source>
        <dbReference type="ARBA" id="ARBA00047652"/>
    </source>
</evidence>
<evidence type="ECO:0000256" key="13">
    <source>
        <dbReference type="ARBA" id="ARBA00048342"/>
    </source>
</evidence>
<keyword evidence="3" id="KW-0288">FMN</keyword>
<sequence>MQRLFSCFHSLSRLPLRSIRATMSDTAAAAAVATTTTNNNNTTTTTTETTTTTTTATLPPKLEGYEFFKKTLGSPRFILAPMVDASEQAWRILTRRYGAHACYTPMFHARLFSDPQQGHKYRADQWSTDENDRPTIVQFCANDPDILLRAAKLVEHECDAVDLNLGCPQHIAKRGFYGSYLQDEWELIEKMVSTLHRELAIPVTVKIRVFTDVEKTIRYAKMIEKAGAQLLTVHGRLREQKGHHTGLADWDKIKAVKQALKIPVIANGNILYYDDVQRCIDYTGVDGVMTAEGALYNPAIFMDRKMPPCTWEMAKEYLEIVRDYTPKLRHGIIKGHLFKVMHPSLPHHKDLRERLGKASTWQESYDVVLQLRDRLEEDRKRIGEEHLSGQPDEKGIRQYGHWRCQPNIRPPLPEGYGKKKDKKNKNQEEDKENNEKKRDNEDSAEQSNKEGTTKKAKVEEEGSNNDNQAPTVA</sequence>
<comment type="catalytic activity">
    <reaction evidence="13">
        <text>a 5,6-dihydrouridine in mRNA + NAD(+) = a uridine in mRNA + NADH + H(+)</text>
        <dbReference type="Rhea" id="RHEA:69851"/>
        <dbReference type="Rhea" id="RHEA-COMP:14658"/>
        <dbReference type="Rhea" id="RHEA-COMP:17789"/>
        <dbReference type="ChEBI" id="CHEBI:15378"/>
        <dbReference type="ChEBI" id="CHEBI:57540"/>
        <dbReference type="ChEBI" id="CHEBI:57945"/>
        <dbReference type="ChEBI" id="CHEBI:65315"/>
        <dbReference type="ChEBI" id="CHEBI:74443"/>
    </reaction>
    <physiologicalReaction direction="right-to-left" evidence="13">
        <dbReference type="Rhea" id="RHEA:69853"/>
    </physiologicalReaction>
</comment>
<dbReference type="Pfam" id="PF01207">
    <property type="entry name" value="Dus"/>
    <property type="match status" value="1"/>
</dbReference>
<dbReference type="EC" id="1.3.1.88" evidence="10"/>
<dbReference type="GO" id="GO:0017150">
    <property type="term" value="F:tRNA dihydrouridine synthase activity"/>
    <property type="evidence" value="ECO:0007669"/>
    <property type="project" value="InterPro"/>
</dbReference>
<dbReference type="EMBL" id="JARTCD010000043">
    <property type="protein sequence ID" value="KAJ8656012.1"/>
    <property type="molecule type" value="Genomic_DNA"/>
</dbReference>
<dbReference type="InterPro" id="IPR018517">
    <property type="entry name" value="tRNA_hU_synthase_CS"/>
</dbReference>
<keyword evidence="7" id="KW-0560">Oxidoreductase</keyword>
<protein>
    <recommendedName>
        <fullName evidence="10">tRNA-dihydrouridine(16/17) synthase [NAD(P)(+)]</fullName>
        <ecNumber evidence="10">1.3.1.88</ecNumber>
    </recommendedName>
</protein>
<dbReference type="Gene3D" id="3.20.20.70">
    <property type="entry name" value="Aldolase class I"/>
    <property type="match status" value="1"/>
</dbReference>
<comment type="catalytic activity">
    <reaction evidence="16">
        <text>5,6-dihydrouridine(17) in tRNA + NADP(+) = uridine(17) in tRNA + NADPH + H(+)</text>
        <dbReference type="Rhea" id="RHEA:53368"/>
        <dbReference type="Rhea" id="RHEA-COMP:13541"/>
        <dbReference type="Rhea" id="RHEA-COMP:13542"/>
        <dbReference type="ChEBI" id="CHEBI:15378"/>
        <dbReference type="ChEBI" id="CHEBI:57783"/>
        <dbReference type="ChEBI" id="CHEBI:58349"/>
        <dbReference type="ChEBI" id="CHEBI:65315"/>
        <dbReference type="ChEBI" id="CHEBI:74443"/>
        <dbReference type="EC" id="1.3.1.88"/>
    </reaction>
    <physiologicalReaction direction="right-to-left" evidence="16">
        <dbReference type="Rhea" id="RHEA:53370"/>
    </physiologicalReaction>
</comment>
<dbReference type="InterPro" id="IPR035587">
    <property type="entry name" value="DUS-like_FMN-bd"/>
</dbReference>
<evidence type="ECO:0000256" key="7">
    <source>
        <dbReference type="ARBA" id="ARBA00023002"/>
    </source>
</evidence>
<dbReference type="Proteomes" id="UP001234581">
    <property type="component" value="Unassembled WGS sequence"/>
</dbReference>
<dbReference type="InterPro" id="IPR013785">
    <property type="entry name" value="Aldolase_TIM"/>
</dbReference>
<keyword evidence="4" id="KW-0507">mRNA processing</keyword>
<evidence type="ECO:0000259" key="18">
    <source>
        <dbReference type="Pfam" id="PF01207"/>
    </source>
</evidence>
<dbReference type="PROSITE" id="PS01136">
    <property type="entry name" value="UPF0034"/>
    <property type="match status" value="1"/>
</dbReference>
<reference evidence="19 20" key="1">
    <citation type="submission" date="2023-03" db="EMBL/GenBank/DDBJ databases">
        <title>Genome sequence of Lichtheimia ornata CBS 291.66.</title>
        <authorList>
            <person name="Mohabir J.T."/>
            <person name="Shea T.P."/>
            <person name="Kurbessoian T."/>
            <person name="Berby B."/>
            <person name="Fontaine J."/>
            <person name="Livny J."/>
            <person name="Gnirke A."/>
            <person name="Stajich J.E."/>
            <person name="Cuomo C.A."/>
        </authorList>
    </citation>
    <scope>NUCLEOTIDE SEQUENCE [LARGE SCALE GENOMIC DNA]</scope>
    <source>
        <strain evidence="19">CBS 291.66</strain>
    </source>
</reference>
<proteinExistence type="inferred from homology"/>
<evidence type="ECO:0000256" key="15">
    <source>
        <dbReference type="ARBA" id="ARBA00049447"/>
    </source>
</evidence>
<dbReference type="GO" id="GO:0006397">
    <property type="term" value="P:mRNA processing"/>
    <property type="evidence" value="ECO:0007669"/>
    <property type="project" value="UniProtKB-KW"/>
</dbReference>
<comment type="catalytic activity">
    <reaction evidence="12">
        <text>5,6-dihydrouridine(16) in tRNA + NADP(+) = uridine(16) in tRNA + NADPH + H(+)</text>
        <dbReference type="Rhea" id="RHEA:53376"/>
        <dbReference type="Rhea" id="RHEA-COMP:13543"/>
        <dbReference type="Rhea" id="RHEA-COMP:13544"/>
        <dbReference type="ChEBI" id="CHEBI:15378"/>
        <dbReference type="ChEBI" id="CHEBI:57783"/>
        <dbReference type="ChEBI" id="CHEBI:58349"/>
        <dbReference type="ChEBI" id="CHEBI:65315"/>
        <dbReference type="ChEBI" id="CHEBI:74443"/>
        <dbReference type="EC" id="1.3.1.88"/>
    </reaction>
    <physiologicalReaction direction="right-to-left" evidence="12">
        <dbReference type="Rhea" id="RHEA:53378"/>
    </physiologicalReaction>
</comment>
<dbReference type="RefSeq" id="XP_058340925.1">
    <property type="nucleotide sequence ID" value="XM_058488240.1"/>
</dbReference>
<dbReference type="PANTHER" id="PTHR11082:SF5">
    <property type="entry name" value="TRNA-DIHYDROURIDINE(16_17) SYNTHASE [NAD(P)(+)]-LIKE"/>
    <property type="match status" value="1"/>
</dbReference>
<dbReference type="GeneID" id="83215641"/>
<evidence type="ECO:0000256" key="8">
    <source>
        <dbReference type="ARBA" id="ARBA00023027"/>
    </source>
</evidence>
<evidence type="ECO:0000256" key="1">
    <source>
        <dbReference type="ARBA" id="ARBA00001917"/>
    </source>
</evidence>
<keyword evidence="2" id="KW-0285">Flavoprotein</keyword>
<accession>A0AAD7V0P6</accession>
<evidence type="ECO:0000256" key="6">
    <source>
        <dbReference type="ARBA" id="ARBA00022857"/>
    </source>
</evidence>
<feature type="region of interest" description="Disordered" evidence="17">
    <location>
        <begin position="36"/>
        <end position="55"/>
    </location>
</feature>
<evidence type="ECO:0000256" key="14">
    <source>
        <dbReference type="ARBA" id="ARBA00048934"/>
    </source>
</evidence>
<dbReference type="GO" id="GO:0050660">
    <property type="term" value="F:flavin adenine dinucleotide binding"/>
    <property type="evidence" value="ECO:0007669"/>
    <property type="project" value="InterPro"/>
</dbReference>
<dbReference type="SUPFAM" id="SSF51395">
    <property type="entry name" value="FMN-linked oxidoreductases"/>
    <property type="match status" value="1"/>
</dbReference>
<keyword evidence="8" id="KW-0520">NAD</keyword>
<dbReference type="AlphaFoldDB" id="A0AAD7V0P6"/>
<evidence type="ECO:0000313" key="19">
    <source>
        <dbReference type="EMBL" id="KAJ8656012.1"/>
    </source>
</evidence>
<evidence type="ECO:0000256" key="4">
    <source>
        <dbReference type="ARBA" id="ARBA00022664"/>
    </source>
</evidence>
<evidence type="ECO:0000256" key="9">
    <source>
        <dbReference type="ARBA" id="ARBA00038313"/>
    </source>
</evidence>